<proteinExistence type="predicted"/>
<dbReference type="AlphaFoldDB" id="A0A183H165"/>
<dbReference type="Proteomes" id="UP000242913">
    <property type="component" value="Unassembled WGS sequence"/>
</dbReference>
<reference evidence="3" key="2">
    <citation type="submission" date="2016-06" db="UniProtKB">
        <authorList>
            <consortium name="WormBaseParasite"/>
        </authorList>
    </citation>
    <scope>IDENTIFICATION</scope>
</reference>
<sequence length="79" mass="9279">MAFTTGPSFHETIWKRLIGVLYPRMYLDGIAVDNVLSYFCRINAHWKHLSILGNDGWLRGGVKIFWVRQKHSFLFIIII</sequence>
<accession>A0A183H165</accession>
<dbReference type="WBParaSite" id="OFLC_0000122401-mRNA-1">
    <property type="protein sequence ID" value="OFLC_0000122401-mRNA-1"/>
    <property type="gene ID" value="OFLC_0000122401"/>
</dbReference>
<organism evidence="3">
    <name type="scientific">Onchocerca flexuosa</name>
    <dbReference type="NCBI Taxonomy" id="387005"/>
    <lineage>
        <taxon>Eukaryota</taxon>
        <taxon>Metazoa</taxon>
        <taxon>Ecdysozoa</taxon>
        <taxon>Nematoda</taxon>
        <taxon>Chromadorea</taxon>
        <taxon>Rhabditida</taxon>
        <taxon>Spirurina</taxon>
        <taxon>Spiruromorpha</taxon>
        <taxon>Filarioidea</taxon>
        <taxon>Onchocercidae</taxon>
        <taxon>Onchocerca</taxon>
    </lineage>
</organism>
<dbReference type="EMBL" id="KZ269982">
    <property type="protein sequence ID" value="OZC11088.1"/>
    <property type="molecule type" value="Genomic_DNA"/>
</dbReference>
<gene>
    <name evidence="1" type="ORF">X798_01914</name>
</gene>
<reference evidence="1 2" key="1">
    <citation type="submission" date="2015-12" db="EMBL/GenBank/DDBJ databases">
        <title>Draft genome of the nematode, Onchocerca flexuosa.</title>
        <authorList>
            <person name="Mitreva M."/>
        </authorList>
    </citation>
    <scope>NUCLEOTIDE SEQUENCE [LARGE SCALE GENOMIC DNA]</scope>
    <source>
        <strain evidence="1">Red Deer</strain>
    </source>
</reference>
<protein>
    <submittedName>
        <fullName evidence="1 3">Uncharacterized protein</fullName>
    </submittedName>
</protein>
<evidence type="ECO:0000313" key="2">
    <source>
        <dbReference type="Proteomes" id="UP000242913"/>
    </source>
</evidence>
<evidence type="ECO:0000313" key="3">
    <source>
        <dbReference type="WBParaSite" id="OFLC_0000122401-mRNA-1"/>
    </source>
</evidence>
<keyword evidence="2" id="KW-1185">Reference proteome</keyword>
<evidence type="ECO:0000313" key="1">
    <source>
        <dbReference type="EMBL" id="OZC11088.1"/>
    </source>
</evidence>
<name>A0A183H165_9BILA</name>